<evidence type="ECO:0000256" key="10">
    <source>
        <dbReference type="SAM" id="Phobius"/>
    </source>
</evidence>
<evidence type="ECO:0000256" key="1">
    <source>
        <dbReference type="ARBA" id="ARBA00000085"/>
    </source>
</evidence>
<evidence type="ECO:0000256" key="8">
    <source>
        <dbReference type="ARBA" id="ARBA00022989"/>
    </source>
</evidence>
<dbReference type="InterPro" id="IPR004358">
    <property type="entry name" value="Sig_transdc_His_kin-like_C"/>
</dbReference>
<dbReference type="Gene3D" id="3.30.565.10">
    <property type="entry name" value="Histidine kinase-like ATPase, C-terminal domain"/>
    <property type="match status" value="1"/>
</dbReference>
<dbReference type="RefSeq" id="WP_009848156.1">
    <property type="nucleotide sequence ID" value="NZ_MDBP01000045.1"/>
</dbReference>
<evidence type="ECO:0000256" key="7">
    <source>
        <dbReference type="ARBA" id="ARBA00022777"/>
    </source>
</evidence>
<reference evidence="12" key="2">
    <citation type="submission" date="2016-07" db="EMBL/GenBank/DDBJ databases">
        <authorList>
            <person name="Wan K."/>
            <person name="Booth B."/>
            <person name="Spirohn K."/>
            <person name="Hao T."/>
            <person name="Hu Y."/>
            <person name="Calderwood M."/>
            <person name="Hill D."/>
            <person name="Mohr S."/>
            <person name="Vidal M."/>
            <person name="Celniker S."/>
            <person name="Perrimon N."/>
        </authorList>
    </citation>
    <scope>NUCLEOTIDE SEQUENCE</scope>
    <source>
        <strain evidence="12">10N.222.48.A2</strain>
    </source>
</reference>
<dbReference type="EMBL" id="SYVV01000002">
    <property type="protein sequence ID" value="TKG37463.1"/>
    <property type="molecule type" value="Genomic_DNA"/>
</dbReference>
<keyword evidence="6 10" id="KW-0812">Transmembrane</keyword>
<evidence type="ECO:0000313" key="15">
    <source>
        <dbReference type="Proteomes" id="UP000308018"/>
    </source>
</evidence>
<dbReference type="PROSITE" id="PS50109">
    <property type="entry name" value="HIS_KIN"/>
    <property type="match status" value="1"/>
</dbReference>
<dbReference type="Proteomes" id="UP000308018">
    <property type="component" value="Unassembled WGS sequence"/>
</dbReference>
<evidence type="ECO:0000256" key="9">
    <source>
        <dbReference type="ARBA" id="ARBA00023136"/>
    </source>
</evidence>
<name>A0A2N7NGF8_9VIBR</name>
<evidence type="ECO:0000313" key="14">
    <source>
        <dbReference type="Proteomes" id="UP000235579"/>
    </source>
</evidence>
<reference evidence="14" key="1">
    <citation type="submission" date="2016-07" db="EMBL/GenBank/DDBJ databases">
        <title>Nontailed viruses are major unrecognized killers of bacteria in the ocean.</title>
        <authorList>
            <person name="Kauffman K."/>
            <person name="Hussain F."/>
            <person name="Yang J."/>
            <person name="Arevalo P."/>
            <person name="Brown J."/>
            <person name="Cutler M."/>
            <person name="Kelly L."/>
            <person name="Polz M.F."/>
        </authorList>
    </citation>
    <scope>NUCLEOTIDE SEQUENCE [LARGE SCALE GENOMIC DNA]</scope>
    <source>
        <strain evidence="14">10N.222.48.A2</strain>
    </source>
</reference>
<dbReference type="AlphaFoldDB" id="A0A2N7NGF8"/>
<evidence type="ECO:0000256" key="3">
    <source>
        <dbReference type="ARBA" id="ARBA00012438"/>
    </source>
</evidence>
<dbReference type="GO" id="GO:0000160">
    <property type="term" value="P:phosphorelay signal transduction system"/>
    <property type="evidence" value="ECO:0007669"/>
    <property type="project" value="TreeGrafter"/>
</dbReference>
<comment type="catalytic activity">
    <reaction evidence="1">
        <text>ATP + protein L-histidine = ADP + protein N-phospho-L-histidine.</text>
        <dbReference type="EC" id="2.7.13.3"/>
    </reaction>
</comment>
<dbReference type="SUPFAM" id="SSF55874">
    <property type="entry name" value="ATPase domain of HSP90 chaperone/DNA topoisomerase II/histidine kinase"/>
    <property type="match status" value="1"/>
</dbReference>
<organism evidence="12 14">
    <name type="scientific">Vibrio tasmaniensis</name>
    <dbReference type="NCBI Taxonomy" id="212663"/>
    <lineage>
        <taxon>Bacteria</taxon>
        <taxon>Pseudomonadati</taxon>
        <taxon>Pseudomonadota</taxon>
        <taxon>Gammaproteobacteria</taxon>
        <taxon>Vibrionales</taxon>
        <taxon>Vibrionaceae</taxon>
        <taxon>Vibrio</taxon>
    </lineage>
</organism>
<sequence length="460" mass="52462">MKRLYKTQFRRRTFAVAASIMISMVLTSAWFYYNSQKHQLFEYYSKNTLRELPAVINELLSSGEIPPLTEWDRFYAKESPNTSVTLCDHNNQQVWTSVNIERRAKLLSEIGVSQSQVNELCHDLNFPIDTIRLVERSNGAAFIVHTILWKGFQEKKDGRVIFTQRVEEKIEPIHQLKYTAVGVLVVALALISALLLVFYRISFAPFTRLENELNDIKQGKQNQLAQSYPEDLHSVTSALNELLYQQKENQERYKRSLNDLAHSLKTRVTVSQALLDEDSSKTKNDQINQQLLEMDSLIQAQLKRASLGVKGITTSSTPIKPILDSLVGMFTKIHADKKIQFITQFDDQQTVPLNKDDLMEVLGNLLENTYRFAQTSIEFKATQSEQQILIEIYNDGPVIDNSISQTLFQRGVRADQKTHGTGLGLALCDEILHSYKGTIWFEQSDNPSVGVVLKILLPTS</sequence>
<dbReference type="PANTHER" id="PTHR45436:SF4">
    <property type="entry name" value="SENSOR PROTEIN PHOQ"/>
    <property type="match status" value="1"/>
</dbReference>
<dbReference type="SMART" id="SM00387">
    <property type="entry name" value="HATPase_c"/>
    <property type="match status" value="1"/>
</dbReference>
<comment type="caution">
    <text evidence="12">The sequence shown here is derived from an EMBL/GenBank/DDBJ whole genome shotgun (WGS) entry which is preliminary data.</text>
</comment>
<keyword evidence="4" id="KW-0597">Phosphoprotein</keyword>
<keyword evidence="9 10" id="KW-0472">Membrane</keyword>
<feature type="domain" description="Histidine kinase" evidence="11">
    <location>
        <begin position="259"/>
        <end position="460"/>
    </location>
</feature>
<dbReference type="PANTHER" id="PTHR45436">
    <property type="entry name" value="SENSOR HISTIDINE KINASE YKOH"/>
    <property type="match status" value="1"/>
</dbReference>
<gene>
    <name evidence="12" type="ORF">BCS92_17240</name>
    <name evidence="13" type="ORF">FC057_01495</name>
</gene>
<dbReference type="Pfam" id="PF02518">
    <property type="entry name" value="HATPase_c"/>
    <property type="match status" value="1"/>
</dbReference>
<protein>
    <recommendedName>
        <fullName evidence="3">histidine kinase</fullName>
        <ecNumber evidence="3">2.7.13.3</ecNumber>
    </recommendedName>
</protein>
<keyword evidence="5" id="KW-0808">Transferase</keyword>
<dbReference type="EC" id="2.7.13.3" evidence="3"/>
<feature type="transmembrane region" description="Helical" evidence="10">
    <location>
        <begin position="12"/>
        <end position="33"/>
    </location>
</feature>
<dbReference type="PRINTS" id="PR00344">
    <property type="entry name" value="BCTRLSENSOR"/>
</dbReference>
<dbReference type="GO" id="GO:0005886">
    <property type="term" value="C:plasma membrane"/>
    <property type="evidence" value="ECO:0007669"/>
    <property type="project" value="TreeGrafter"/>
</dbReference>
<dbReference type="InterPro" id="IPR050428">
    <property type="entry name" value="TCS_sensor_his_kinase"/>
</dbReference>
<evidence type="ECO:0000256" key="5">
    <source>
        <dbReference type="ARBA" id="ARBA00022679"/>
    </source>
</evidence>
<evidence type="ECO:0000259" key="11">
    <source>
        <dbReference type="PROSITE" id="PS50109"/>
    </source>
</evidence>
<evidence type="ECO:0000256" key="4">
    <source>
        <dbReference type="ARBA" id="ARBA00022553"/>
    </source>
</evidence>
<evidence type="ECO:0000313" key="13">
    <source>
        <dbReference type="EMBL" id="TKG37463.1"/>
    </source>
</evidence>
<reference evidence="13 15" key="4">
    <citation type="submission" date="2019-04" db="EMBL/GenBank/DDBJ databases">
        <title>A reverse ecology approach based on a biological definition of microbial populations.</title>
        <authorList>
            <person name="Arevalo P."/>
            <person name="Vaninsberghe D."/>
            <person name="Elsherbini J."/>
            <person name="Gore J."/>
            <person name="Polz M."/>
        </authorList>
    </citation>
    <scope>NUCLEOTIDE SEQUENCE [LARGE SCALE GENOMIC DNA]</scope>
    <source>
        <strain evidence="13 15">10N.222.45.A8</strain>
    </source>
</reference>
<reference evidence="12" key="3">
    <citation type="journal article" date="2018" name="Nature">
        <title>A major lineage of non-tailed dsDNA viruses as unrecognized killers of marine bacteria.</title>
        <authorList>
            <person name="Kauffman K.M."/>
            <person name="Hussain F.A."/>
            <person name="Yang J."/>
            <person name="Arevalo P."/>
            <person name="Brown J.M."/>
            <person name="Chang W.K."/>
            <person name="VanInsberghe D."/>
            <person name="Elsherbini J."/>
            <person name="Sharma R.S."/>
            <person name="Cutler M.B."/>
            <person name="Kelly L."/>
            <person name="Polz M.F."/>
        </authorList>
    </citation>
    <scope>NUCLEOTIDE SEQUENCE</scope>
    <source>
        <strain evidence="12">10N.222.48.A2</strain>
    </source>
</reference>
<dbReference type="InterPro" id="IPR003594">
    <property type="entry name" value="HATPase_dom"/>
</dbReference>
<dbReference type="InterPro" id="IPR036890">
    <property type="entry name" value="HATPase_C_sf"/>
</dbReference>
<evidence type="ECO:0000256" key="6">
    <source>
        <dbReference type="ARBA" id="ARBA00022692"/>
    </source>
</evidence>
<dbReference type="Proteomes" id="UP000235579">
    <property type="component" value="Unassembled WGS sequence"/>
</dbReference>
<evidence type="ECO:0000313" key="12">
    <source>
        <dbReference type="EMBL" id="PMP13414.1"/>
    </source>
</evidence>
<evidence type="ECO:0000256" key="2">
    <source>
        <dbReference type="ARBA" id="ARBA00004370"/>
    </source>
</evidence>
<keyword evidence="8 10" id="KW-1133">Transmembrane helix</keyword>
<dbReference type="GO" id="GO:0005524">
    <property type="term" value="F:ATP binding"/>
    <property type="evidence" value="ECO:0007669"/>
    <property type="project" value="UniProtKB-KW"/>
</dbReference>
<feature type="transmembrane region" description="Helical" evidence="10">
    <location>
        <begin position="178"/>
        <end position="199"/>
    </location>
</feature>
<dbReference type="GO" id="GO:0004673">
    <property type="term" value="F:protein histidine kinase activity"/>
    <property type="evidence" value="ECO:0007669"/>
    <property type="project" value="UniProtKB-EC"/>
</dbReference>
<dbReference type="InterPro" id="IPR005467">
    <property type="entry name" value="His_kinase_dom"/>
</dbReference>
<dbReference type="EMBL" id="MDBP01000045">
    <property type="protein sequence ID" value="PMP13414.1"/>
    <property type="molecule type" value="Genomic_DNA"/>
</dbReference>
<proteinExistence type="predicted"/>
<comment type="subcellular location">
    <subcellularLocation>
        <location evidence="2">Membrane</location>
    </subcellularLocation>
</comment>
<accession>A0A2N7NGF8</accession>
<keyword evidence="7 13" id="KW-0418">Kinase</keyword>